<dbReference type="GeneTree" id="ENSGT00390000011390"/>
<comment type="pathway">
    <text evidence="2">Protein modification; protein glycosylation.</text>
</comment>
<evidence type="ECO:0000256" key="2">
    <source>
        <dbReference type="ARBA" id="ARBA00004922"/>
    </source>
</evidence>
<feature type="transmembrane region" description="Helical" evidence="9">
    <location>
        <begin position="119"/>
        <end position="141"/>
    </location>
</feature>
<keyword evidence="11" id="KW-1185">Reference proteome</keyword>
<gene>
    <name evidence="10" type="primary">RFT1</name>
</gene>
<dbReference type="PANTHER" id="PTHR13117">
    <property type="entry name" value="ENDOPLASMIC RETICULUM MULTISPAN TRANSMEMBRANE PROTEIN-RELATED"/>
    <property type="match status" value="1"/>
</dbReference>
<dbReference type="CTD" id="91869"/>
<feature type="transmembrane region" description="Helical" evidence="9">
    <location>
        <begin position="179"/>
        <end position="202"/>
    </location>
</feature>
<evidence type="ECO:0000256" key="7">
    <source>
        <dbReference type="ARBA" id="ARBA00023136"/>
    </source>
</evidence>
<feature type="transmembrane region" description="Helical" evidence="9">
    <location>
        <begin position="12"/>
        <end position="37"/>
    </location>
</feature>
<evidence type="ECO:0000256" key="5">
    <source>
        <dbReference type="ARBA" id="ARBA00022824"/>
    </source>
</evidence>
<keyword evidence="4 9" id="KW-0812">Transmembrane</keyword>
<sequence>MGSREVLGQAARLASSGLLLQVLFRLITFVLNAFILRFLSKEIVGIVNVRLTLLYSTTVFLAREAFRRACLSGGAQRDWNQTFNLLWLTVPLGMFWSLLLGWVWLQLLEVPDPNAVPHYGSGVVLFGLSAVVELLGEPFWVLAQAQMFVKLKVIAESLSVIFKSVLTAFLVLWSPHWGLYIFSLAQLFYTAVLVLCYVIYFTKLLGSSESTKQQTLPVSRMTDMLPSITRSRAFVNWKEAKLTWSFFKQSFLKQILTEGERYVMTFLNVLNFGDQGVYDIVNNLGSLVARLIFQPIEESFYIFFAKVLERGKDATLQKQEDMAVAATVLESLLKLALLAGLTITVFGFAYSQLALDIYGGVMLSSGSGPVLLRSYCLYVLLLAINGVTECFTFAAMSKEEVDRYNFTMLALSSSFLVLSYLLTQWCGSVGFILANCFNMGIRITQSLCFIHRYYRKSPHRPLAGLCLSPALLGAFALSGGITGISEVLLCCEQGWPARLAHIAVGALCLGMTVGTAFLTETRLIHFVRTQLGVSRLADKTL</sequence>
<protein>
    <recommendedName>
        <fullName evidence="9">Protein RFT1 homolog</fullName>
    </recommendedName>
</protein>
<evidence type="ECO:0000256" key="6">
    <source>
        <dbReference type="ARBA" id="ARBA00022989"/>
    </source>
</evidence>
<dbReference type="Pfam" id="PF04506">
    <property type="entry name" value="Rft-1"/>
    <property type="match status" value="1"/>
</dbReference>
<dbReference type="OMA" id="WPGKLFG"/>
<feature type="transmembrane region" description="Helical" evidence="9">
    <location>
        <begin position="406"/>
        <end position="423"/>
    </location>
</feature>
<evidence type="ECO:0000256" key="4">
    <source>
        <dbReference type="ARBA" id="ARBA00022692"/>
    </source>
</evidence>
<evidence type="ECO:0000313" key="11">
    <source>
        <dbReference type="Proteomes" id="UP000694399"/>
    </source>
</evidence>
<accession>A0A8C8WLN3</accession>
<feature type="transmembrane region" description="Helical" evidence="9">
    <location>
        <begin position="429"/>
        <end position="450"/>
    </location>
</feature>
<comment type="function">
    <text evidence="8 9">Intramembrane glycolipid transporter that operates in the biosynthetic pathway of dolichol-linked oligosaccharides, the glycan precursors employed in protein asparagine (N)-glycosylation. The sequential addition of sugars to dolichol pyrophosphate produces dolichol-linked oligosaccharides containing fourteen sugars, including two GlcNAcs, nine mannoses and three glucoses. Once assembled, the oligosaccharide is transferred from the lipid to nascent proteins by oligosaccharyltransferases. The assembly of dolichol-linked oligosaccharides begins on the cytosolic side of the endoplasmic reticulum membrane and finishes in its lumen. RFT1 could mediate the translocation of the cytosolically oriented intermediate DolPP-GlcNAc2Man5, produced by ALG11, into the ER lumen where dolichol-linked oligosaccharides assembly continues. However, the intramembrane lipid transporter activity could not be confirmed in vitro.</text>
</comment>
<keyword evidence="5" id="KW-0256">Endoplasmic reticulum</keyword>
<feature type="transmembrane region" description="Helical" evidence="9">
    <location>
        <begin position="332"/>
        <end position="350"/>
    </location>
</feature>
<reference evidence="10" key="2">
    <citation type="submission" date="2025-08" db="UniProtKB">
        <authorList>
            <consortium name="Ensembl"/>
        </authorList>
    </citation>
    <scope>IDENTIFICATION</scope>
</reference>
<feature type="transmembrane region" description="Helical" evidence="9">
    <location>
        <begin position="370"/>
        <end position="394"/>
    </location>
</feature>
<keyword evidence="7 9" id="KW-0472">Membrane</keyword>
<organism evidence="10 11">
    <name type="scientific">Panthera leo</name>
    <name type="common">Lion</name>
    <dbReference type="NCBI Taxonomy" id="9689"/>
    <lineage>
        <taxon>Eukaryota</taxon>
        <taxon>Metazoa</taxon>
        <taxon>Chordata</taxon>
        <taxon>Craniata</taxon>
        <taxon>Vertebrata</taxon>
        <taxon>Euteleostomi</taxon>
        <taxon>Mammalia</taxon>
        <taxon>Eutheria</taxon>
        <taxon>Laurasiatheria</taxon>
        <taxon>Carnivora</taxon>
        <taxon>Feliformia</taxon>
        <taxon>Felidae</taxon>
        <taxon>Pantherinae</taxon>
        <taxon>Panthera</taxon>
    </lineage>
</organism>
<name>A0A8C8WLN3_PANLE</name>
<proteinExistence type="inferred from homology"/>
<evidence type="ECO:0000313" key="10">
    <source>
        <dbReference type="Ensembl" id="ENSPLOP00000005411.1"/>
    </source>
</evidence>
<dbReference type="GO" id="GO:0034203">
    <property type="term" value="P:glycolipid translocation"/>
    <property type="evidence" value="ECO:0007669"/>
    <property type="project" value="Ensembl"/>
</dbReference>
<dbReference type="AlphaFoldDB" id="A0A8C8WLN3"/>
<reference evidence="10" key="1">
    <citation type="journal article" date="2019" name="bioRxiv">
        <title>Long live the king: chromosome-level assembly of the lion (Panthera leo) using linked-read, Hi-C, and long read data.</title>
        <authorList>
            <person name="Armstrong E.E."/>
            <person name="Taylor R.W."/>
            <person name="Miller D.E."/>
            <person name="Kaelin C."/>
            <person name="Barsh G."/>
            <person name="Hadly E.A."/>
            <person name="Petrov D."/>
        </authorList>
    </citation>
    <scope>NUCLEOTIDE SEQUENCE [LARGE SCALE GENOMIC DNA]</scope>
</reference>
<feature type="transmembrane region" description="Helical" evidence="9">
    <location>
        <begin position="499"/>
        <end position="518"/>
    </location>
</feature>
<comment type="similarity">
    <text evidence="3 9">Belongs to the RFT1 family.</text>
</comment>
<dbReference type="Proteomes" id="UP000694399">
    <property type="component" value="Chromosome A3"/>
</dbReference>
<dbReference type="GeneID" id="122214451"/>
<feature type="transmembrane region" description="Helical" evidence="9">
    <location>
        <begin position="153"/>
        <end position="173"/>
    </location>
</feature>
<evidence type="ECO:0000256" key="9">
    <source>
        <dbReference type="RuleBase" id="RU365067"/>
    </source>
</evidence>
<dbReference type="RefSeq" id="XP_042785600.1">
    <property type="nucleotide sequence ID" value="XM_042929666.1"/>
</dbReference>
<feature type="transmembrane region" description="Helical" evidence="9">
    <location>
        <begin position="43"/>
        <end position="62"/>
    </location>
</feature>
<evidence type="ECO:0000256" key="1">
    <source>
        <dbReference type="ARBA" id="ARBA00004477"/>
    </source>
</evidence>
<feature type="transmembrane region" description="Helical" evidence="9">
    <location>
        <begin position="83"/>
        <end position="107"/>
    </location>
</feature>
<evidence type="ECO:0000256" key="8">
    <source>
        <dbReference type="ARBA" id="ARBA00045912"/>
    </source>
</evidence>
<dbReference type="Ensembl" id="ENSPLOT00000005986.1">
    <property type="protein sequence ID" value="ENSPLOP00000005411.1"/>
    <property type="gene ID" value="ENSPLOG00000003952.1"/>
</dbReference>
<comment type="subcellular location">
    <subcellularLocation>
        <location evidence="1 9">Endoplasmic reticulum membrane</location>
        <topology evidence="1 9">Multi-pass membrane protein</topology>
    </subcellularLocation>
</comment>
<dbReference type="PANTHER" id="PTHR13117:SF5">
    <property type="entry name" value="PROTEIN RFT1 HOMOLOG"/>
    <property type="match status" value="1"/>
</dbReference>
<dbReference type="GO" id="GO:0006488">
    <property type="term" value="P:dolichol-linked oligosaccharide biosynthetic process"/>
    <property type="evidence" value="ECO:0007669"/>
    <property type="project" value="Ensembl"/>
</dbReference>
<dbReference type="GO" id="GO:0005789">
    <property type="term" value="C:endoplasmic reticulum membrane"/>
    <property type="evidence" value="ECO:0007669"/>
    <property type="project" value="UniProtKB-SubCell"/>
</dbReference>
<dbReference type="KEGG" id="plez:122214451"/>
<evidence type="ECO:0000256" key="3">
    <source>
        <dbReference type="ARBA" id="ARBA00010288"/>
    </source>
</evidence>
<dbReference type="InterPro" id="IPR007594">
    <property type="entry name" value="RFT1"/>
</dbReference>
<keyword evidence="6 9" id="KW-1133">Transmembrane helix</keyword>
<reference evidence="10" key="3">
    <citation type="submission" date="2025-09" db="UniProtKB">
        <authorList>
            <consortium name="Ensembl"/>
        </authorList>
    </citation>
    <scope>IDENTIFICATION</scope>
</reference>
<feature type="transmembrane region" description="Helical" evidence="9">
    <location>
        <begin position="462"/>
        <end position="484"/>
    </location>
</feature>